<comment type="caution">
    <text evidence="1">The sequence shown here is derived from an EMBL/GenBank/DDBJ whole genome shotgun (WGS) entry which is preliminary data.</text>
</comment>
<protein>
    <submittedName>
        <fullName evidence="1">Uncharacterized protein</fullName>
    </submittedName>
</protein>
<evidence type="ECO:0000313" key="2">
    <source>
        <dbReference type="Proteomes" id="UP000481861"/>
    </source>
</evidence>
<keyword evidence="2" id="KW-1185">Reference proteome</keyword>
<dbReference type="AlphaFoldDB" id="A0A7C8I5Q3"/>
<sequence>MGLLQRPFWAPAMIAKEKGRQKLSYDAIVLSTRLVRAQLLLRTQSPSSRVTAGWTLGGLPSGTLKIRPLNGAHLASTDRSWEGPVTVALSRTLFCRAGAADEPLVWQTVWPPSNLRVKIFSIMSHNISTTWNLLSILYRYSLPSTL</sequence>
<reference evidence="1 2" key="1">
    <citation type="submission" date="2020-01" db="EMBL/GenBank/DDBJ databases">
        <authorList>
            <consortium name="DOE Joint Genome Institute"/>
            <person name="Haridas S."/>
            <person name="Albert R."/>
            <person name="Binder M."/>
            <person name="Bloem J."/>
            <person name="Labutti K."/>
            <person name="Salamov A."/>
            <person name="Andreopoulos B."/>
            <person name="Baker S.E."/>
            <person name="Barry K."/>
            <person name="Bills G."/>
            <person name="Bluhm B.H."/>
            <person name="Cannon C."/>
            <person name="Castanera R."/>
            <person name="Culley D.E."/>
            <person name="Daum C."/>
            <person name="Ezra D."/>
            <person name="Gonzalez J.B."/>
            <person name="Henrissat B."/>
            <person name="Kuo A."/>
            <person name="Liang C."/>
            <person name="Lipzen A."/>
            <person name="Lutzoni F."/>
            <person name="Magnuson J."/>
            <person name="Mondo S."/>
            <person name="Nolan M."/>
            <person name="Ohm R."/>
            <person name="Pangilinan J."/>
            <person name="Park H.-J.H."/>
            <person name="Ramirez L."/>
            <person name="Alfaro M."/>
            <person name="Sun H."/>
            <person name="Tritt A."/>
            <person name="Yoshinaga Y."/>
            <person name="Zwiers L.-H.L."/>
            <person name="Turgeon B.G."/>
            <person name="Goodwin S.B."/>
            <person name="Spatafora J.W."/>
            <person name="Crous P.W."/>
            <person name="Grigoriev I.V."/>
        </authorList>
    </citation>
    <scope>NUCLEOTIDE SEQUENCE [LARGE SCALE GENOMIC DNA]</scope>
    <source>
        <strain evidence="1 2">CBS 611.86</strain>
    </source>
</reference>
<dbReference type="EMBL" id="JAADJZ010000015">
    <property type="protein sequence ID" value="KAF2869926.1"/>
    <property type="molecule type" value="Genomic_DNA"/>
</dbReference>
<proteinExistence type="predicted"/>
<name>A0A7C8I5Q3_9PLEO</name>
<accession>A0A7C8I5Q3</accession>
<gene>
    <name evidence="1" type="ORF">BDV95DRAFT_91347</name>
</gene>
<evidence type="ECO:0000313" key="1">
    <source>
        <dbReference type="EMBL" id="KAF2869926.1"/>
    </source>
</evidence>
<organism evidence="1 2">
    <name type="scientific">Massariosphaeria phaeospora</name>
    <dbReference type="NCBI Taxonomy" id="100035"/>
    <lineage>
        <taxon>Eukaryota</taxon>
        <taxon>Fungi</taxon>
        <taxon>Dikarya</taxon>
        <taxon>Ascomycota</taxon>
        <taxon>Pezizomycotina</taxon>
        <taxon>Dothideomycetes</taxon>
        <taxon>Pleosporomycetidae</taxon>
        <taxon>Pleosporales</taxon>
        <taxon>Pleosporales incertae sedis</taxon>
        <taxon>Massariosphaeria</taxon>
    </lineage>
</organism>
<dbReference type="Proteomes" id="UP000481861">
    <property type="component" value="Unassembled WGS sequence"/>
</dbReference>